<accession>A0A8J2QRF6</accession>
<keyword evidence="2" id="KW-1133">Transmembrane helix</keyword>
<reference evidence="3" key="1">
    <citation type="submission" date="2021-09" db="EMBL/GenBank/DDBJ databases">
        <authorList>
            <person name="Martin H S."/>
        </authorList>
    </citation>
    <scope>NUCLEOTIDE SEQUENCE</scope>
</reference>
<gene>
    <name evidence="3" type="ORF">DCHRY22_LOCUS8219</name>
</gene>
<evidence type="ECO:0000256" key="1">
    <source>
        <dbReference type="SAM" id="MobiDB-lite"/>
    </source>
</evidence>
<evidence type="ECO:0000256" key="2">
    <source>
        <dbReference type="SAM" id="Phobius"/>
    </source>
</evidence>
<name>A0A8J2QRF6_9NEOP</name>
<protein>
    <submittedName>
        <fullName evidence="3">(African queen) hypothetical protein</fullName>
    </submittedName>
</protein>
<feature type="compositionally biased region" description="Basic and acidic residues" evidence="1">
    <location>
        <begin position="129"/>
        <end position="141"/>
    </location>
</feature>
<comment type="caution">
    <text evidence="3">The sequence shown here is derived from an EMBL/GenBank/DDBJ whole genome shotgun (WGS) entry which is preliminary data.</text>
</comment>
<keyword evidence="2" id="KW-0812">Transmembrane</keyword>
<keyword evidence="2" id="KW-0472">Membrane</keyword>
<feature type="region of interest" description="Disordered" evidence="1">
    <location>
        <begin position="120"/>
        <end position="141"/>
    </location>
</feature>
<feature type="transmembrane region" description="Helical" evidence="2">
    <location>
        <begin position="6"/>
        <end position="24"/>
    </location>
</feature>
<dbReference type="EMBL" id="CAKASE010000060">
    <property type="protein sequence ID" value="CAG9568318.1"/>
    <property type="molecule type" value="Genomic_DNA"/>
</dbReference>
<evidence type="ECO:0000313" key="3">
    <source>
        <dbReference type="EMBL" id="CAG9568318.1"/>
    </source>
</evidence>
<keyword evidence="4" id="KW-1185">Reference proteome</keyword>
<sequence length="169" mass="19595">MWLQLIAVVFSLNCFSPVLMYYIYDENAMVGFISPTSVGAYGKNRQPVHKKYLVGNNNQKNMKLVNERAVDSHFQISKTSPVSFAAKPNIEKSDTKNIRKDTEPPRQINFKDQKIEIQHKKNQTQPSMKKVDSHKVEQKKVTDLNDQKKRVNDALFKLITNNIWKIETL</sequence>
<dbReference type="OrthoDB" id="6907404at2759"/>
<proteinExistence type="predicted"/>
<evidence type="ECO:0000313" key="4">
    <source>
        <dbReference type="Proteomes" id="UP000789524"/>
    </source>
</evidence>
<dbReference type="AlphaFoldDB" id="A0A8J2QRF6"/>
<dbReference type="Proteomes" id="UP000789524">
    <property type="component" value="Unassembled WGS sequence"/>
</dbReference>
<organism evidence="3 4">
    <name type="scientific">Danaus chrysippus</name>
    <name type="common">African queen</name>
    <dbReference type="NCBI Taxonomy" id="151541"/>
    <lineage>
        <taxon>Eukaryota</taxon>
        <taxon>Metazoa</taxon>
        <taxon>Ecdysozoa</taxon>
        <taxon>Arthropoda</taxon>
        <taxon>Hexapoda</taxon>
        <taxon>Insecta</taxon>
        <taxon>Pterygota</taxon>
        <taxon>Neoptera</taxon>
        <taxon>Endopterygota</taxon>
        <taxon>Lepidoptera</taxon>
        <taxon>Glossata</taxon>
        <taxon>Ditrysia</taxon>
        <taxon>Papilionoidea</taxon>
        <taxon>Nymphalidae</taxon>
        <taxon>Danainae</taxon>
        <taxon>Danaini</taxon>
        <taxon>Danaina</taxon>
        <taxon>Danaus</taxon>
        <taxon>Anosia</taxon>
    </lineage>
</organism>